<dbReference type="InterPro" id="IPR042407">
    <property type="entry name" value="NCBP2-AS2"/>
</dbReference>
<dbReference type="GeneID" id="114337771"/>
<proteinExistence type="predicted"/>
<reference evidence="3" key="1">
    <citation type="submission" date="2025-04" db="UniProtKB">
        <authorList>
            <consortium name="RefSeq"/>
        </authorList>
    </citation>
    <scope>IDENTIFICATION</scope>
    <source>
        <tissue evidence="3">Whole insect</tissue>
    </source>
</reference>
<sequence length="85" mass="10229">MVFRFLIRLLANNEHLVQKLSESYPMRRAAQLVVRVMFSGKNFIEEQRLHEKLNPEQFRALMRDVSANFQNRIKDAHDTIRKKMK</sequence>
<dbReference type="AlphaFoldDB" id="A0A6P7G563"/>
<dbReference type="PANTHER" id="PTHR41161">
    <property type="entry name" value="PROTEIN NCBP2AS2"/>
    <property type="match status" value="1"/>
</dbReference>
<dbReference type="Proteomes" id="UP001652700">
    <property type="component" value="Unplaced"/>
</dbReference>
<dbReference type="KEGG" id="dvv:114337771"/>
<keyword evidence="2" id="KW-1185">Reference proteome</keyword>
<gene>
    <name evidence="3" type="primary">LOC114337771</name>
</gene>
<dbReference type="EnsemblMetazoa" id="XM_050643699.1">
    <property type="protein sequence ID" value="XP_050499656.1"/>
    <property type="gene ID" value="LOC114337771"/>
</dbReference>
<organism evidence="3">
    <name type="scientific">Diabrotica virgifera virgifera</name>
    <name type="common">western corn rootworm</name>
    <dbReference type="NCBI Taxonomy" id="50390"/>
    <lineage>
        <taxon>Eukaryota</taxon>
        <taxon>Metazoa</taxon>
        <taxon>Ecdysozoa</taxon>
        <taxon>Arthropoda</taxon>
        <taxon>Hexapoda</taxon>
        <taxon>Insecta</taxon>
        <taxon>Pterygota</taxon>
        <taxon>Neoptera</taxon>
        <taxon>Endopterygota</taxon>
        <taxon>Coleoptera</taxon>
        <taxon>Polyphaga</taxon>
        <taxon>Cucujiformia</taxon>
        <taxon>Chrysomeloidea</taxon>
        <taxon>Chrysomelidae</taxon>
        <taxon>Galerucinae</taxon>
        <taxon>Diabroticina</taxon>
        <taxon>Diabroticites</taxon>
        <taxon>Diabrotica</taxon>
    </lineage>
</organism>
<evidence type="ECO:0000313" key="3">
    <source>
        <dbReference type="RefSeq" id="XP_028144111.1"/>
    </source>
</evidence>
<dbReference type="RefSeq" id="XP_050499656.1">
    <property type="nucleotide sequence ID" value="XM_050643699.1"/>
</dbReference>
<evidence type="ECO:0000313" key="1">
    <source>
        <dbReference type="EnsemblMetazoa" id="XP_050499656.1"/>
    </source>
</evidence>
<accession>A0A6P7G563</accession>
<dbReference type="FunCoup" id="A0A6P7G563">
    <property type="interactions" value="6"/>
</dbReference>
<evidence type="ECO:0000313" key="2">
    <source>
        <dbReference type="Proteomes" id="UP001652700"/>
    </source>
</evidence>
<dbReference type="InParanoid" id="A0A6P7G563"/>
<protein>
    <submittedName>
        <fullName evidence="3">Uncharacterized protein NCBP2-AS2 homolog</fullName>
    </submittedName>
</protein>
<dbReference type="OrthoDB" id="5950777at2759"/>
<dbReference type="PANTHER" id="PTHR41161:SF1">
    <property type="entry name" value="PROTEIN NCBP2AS2"/>
    <property type="match status" value="1"/>
</dbReference>
<dbReference type="RefSeq" id="XP_028144111.1">
    <property type="nucleotide sequence ID" value="XM_028288310.1"/>
</dbReference>
<reference evidence="1" key="2">
    <citation type="submission" date="2025-05" db="UniProtKB">
        <authorList>
            <consortium name="EnsemblMetazoa"/>
        </authorList>
    </citation>
    <scope>IDENTIFICATION</scope>
</reference>
<name>A0A6P7G563_DIAVI</name>